<dbReference type="RefSeq" id="WP_271012675.1">
    <property type="nucleotide sequence ID" value="NZ_JAQIFT010000049.1"/>
</dbReference>
<protein>
    <submittedName>
        <fullName evidence="3">Uncharacterized protein</fullName>
    </submittedName>
</protein>
<feature type="transmembrane region" description="Helical" evidence="2">
    <location>
        <begin position="6"/>
        <end position="30"/>
    </location>
</feature>
<evidence type="ECO:0000313" key="3">
    <source>
        <dbReference type="EMBL" id="MDA3732615.1"/>
    </source>
</evidence>
<sequence>MDITSLPYLGLLWTGVGFLCILVGFFIFAYHENEESDYTSINTNSAEELFAYFLEEEEKKNDALRQSLKTTDKAQSPSVNQKDKDKNKEKEEMKTIKSTQDDTHIYKEIEKLYNSGVSVDEIAKKLNKGKGEIQLMISLYSMR</sequence>
<keyword evidence="4" id="KW-1185">Reference proteome</keyword>
<comment type="caution">
    <text evidence="3">The sequence shown here is derived from an EMBL/GenBank/DDBJ whole genome shotgun (WGS) entry which is preliminary data.</text>
</comment>
<dbReference type="AlphaFoldDB" id="A0AA42DP98"/>
<dbReference type="Pfam" id="PF19610">
    <property type="entry name" value="DUF6115"/>
    <property type="match status" value="1"/>
</dbReference>
<organism evidence="3 4">
    <name type="scientific">Holtiella tumoricola</name>
    <dbReference type="NCBI Taxonomy" id="3018743"/>
    <lineage>
        <taxon>Bacteria</taxon>
        <taxon>Bacillati</taxon>
        <taxon>Bacillota</taxon>
        <taxon>Clostridia</taxon>
        <taxon>Lachnospirales</taxon>
        <taxon>Cellulosilyticaceae</taxon>
        <taxon>Holtiella</taxon>
    </lineage>
</organism>
<keyword evidence="2" id="KW-1133">Transmembrane helix</keyword>
<feature type="region of interest" description="Disordered" evidence="1">
    <location>
        <begin position="63"/>
        <end position="98"/>
    </location>
</feature>
<gene>
    <name evidence="3" type="ORF">PBV87_14070</name>
</gene>
<dbReference type="Proteomes" id="UP001169242">
    <property type="component" value="Unassembled WGS sequence"/>
</dbReference>
<evidence type="ECO:0000256" key="1">
    <source>
        <dbReference type="SAM" id="MobiDB-lite"/>
    </source>
</evidence>
<evidence type="ECO:0000256" key="2">
    <source>
        <dbReference type="SAM" id="Phobius"/>
    </source>
</evidence>
<reference evidence="3" key="1">
    <citation type="journal article" date="2023" name="Int. J. Syst. Evol. Microbiol.">
        <title>&lt;i&gt;Holtiella tumoricola&lt;/i&gt; gen. nov. sp. nov., isolated from a human clinical sample.</title>
        <authorList>
            <person name="Allen-Vercoe E."/>
            <person name="Daigneault M.C."/>
            <person name="Vancuren S.J."/>
            <person name="Cochrane K."/>
            <person name="O'Neal L.L."/>
            <person name="Sankaranarayanan K."/>
            <person name="Lawson P.A."/>
        </authorList>
    </citation>
    <scope>NUCLEOTIDE SEQUENCE</scope>
    <source>
        <strain evidence="3">CC70A</strain>
    </source>
</reference>
<dbReference type="Gene3D" id="1.10.10.60">
    <property type="entry name" value="Homeodomain-like"/>
    <property type="match status" value="1"/>
</dbReference>
<name>A0AA42DP98_9FIRM</name>
<feature type="compositionally biased region" description="Basic and acidic residues" evidence="1">
    <location>
        <begin position="81"/>
        <end position="98"/>
    </location>
</feature>
<keyword evidence="2" id="KW-0812">Transmembrane</keyword>
<dbReference type="InterPro" id="IPR046118">
    <property type="entry name" value="DUF6115"/>
</dbReference>
<keyword evidence="2" id="KW-0472">Membrane</keyword>
<evidence type="ECO:0000313" key="4">
    <source>
        <dbReference type="Proteomes" id="UP001169242"/>
    </source>
</evidence>
<proteinExistence type="predicted"/>
<accession>A0AA42DP98</accession>
<feature type="compositionally biased region" description="Polar residues" evidence="1">
    <location>
        <begin position="67"/>
        <end position="80"/>
    </location>
</feature>
<dbReference type="EMBL" id="JAQIFT010000049">
    <property type="protein sequence ID" value="MDA3732615.1"/>
    <property type="molecule type" value="Genomic_DNA"/>
</dbReference>